<name>A0ABV7X5P9_9SPHN</name>
<proteinExistence type="predicted"/>
<evidence type="ECO:0000313" key="2">
    <source>
        <dbReference type="EMBL" id="MFC3711078.1"/>
    </source>
</evidence>
<dbReference type="Proteomes" id="UP001595615">
    <property type="component" value="Unassembled WGS sequence"/>
</dbReference>
<evidence type="ECO:0000313" key="3">
    <source>
        <dbReference type="Proteomes" id="UP001595615"/>
    </source>
</evidence>
<gene>
    <name evidence="2" type="ORF">ACFOMD_00755</name>
</gene>
<keyword evidence="1" id="KW-0732">Signal</keyword>
<protein>
    <submittedName>
        <fullName evidence="2">Uncharacterized protein</fullName>
    </submittedName>
</protein>
<organism evidence="2 3">
    <name type="scientific">Sphingoaurantiacus capsulatus</name>
    <dbReference type="NCBI Taxonomy" id="1771310"/>
    <lineage>
        <taxon>Bacteria</taxon>
        <taxon>Pseudomonadati</taxon>
        <taxon>Pseudomonadota</taxon>
        <taxon>Alphaproteobacteria</taxon>
        <taxon>Sphingomonadales</taxon>
        <taxon>Sphingosinicellaceae</taxon>
        <taxon>Sphingoaurantiacus</taxon>
    </lineage>
</organism>
<dbReference type="RefSeq" id="WP_380855302.1">
    <property type="nucleotide sequence ID" value="NZ_JBHRXV010000001.1"/>
</dbReference>
<accession>A0ABV7X5P9</accession>
<comment type="caution">
    <text evidence="2">The sequence shown here is derived from an EMBL/GenBank/DDBJ whole genome shotgun (WGS) entry which is preliminary data.</text>
</comment>
<feature type="chain" id="PRO_5046359248" evidence="1">
    <location>
        <begin position="20"/>
        <end position="245"/>
    </location>
</feature>
<dbReference type="EMBL" id="JBHRXV010000001">
    <property type="protein sequence ID" value="MFC3711078.1"/>
    <property type="molecule type" value="Genomic_DNA"/>
</dbReference>
<evidence type="ECO:0000256" key="1">
    <source>
        <dbReference type="SAM" id="SignalP"/>
    </source>
</evidence>
<keyword evidence="3" id="KW-1185">Reference proteome</keyword>
<sequence>MIGYLLPLLPLAGLLLAAAAPAPTVRVVAEDGRTVTDCASAEELRAHAERAASEIAALVGGSATKTVRLVIDPSRRVPYTEDPVADGSITIRLPAARLDPANVAGSRLALHHELTHAIAPGAPGMDRLLVEGLAVWVEDRIGIANYPDFELTPAAATRQLEAELGLSIPLAESERARMERPFGDERRLAYAQQGAFAGWLIERFGLPRFLAFYRKGGDWREGFGASLDELEREWRKALAAVPLKG</sequence>
<feature type="signal peptide" evidence="1">
    <location>
        <begin position="1"/>
        <end position="19"/>
    </location>
</feature>
<reference evidence="3" key="1">
    <citation type="journal article" date="2019" name="Int. J. Syst. Evol. Microbiol.">
        <title>The Global Catalogue of Microorganisms (GCM) 10K type strain sequencing project: providing services to taxonomists for standard genome sequencing and annotation.</title>
        <authorList>
            <consortium name="The Broad Institute Genomics Platform"/>
            <consortium name="The Broad Institute Genome Sequencing Center for Infectious Disease"/>
            <person name="Wu L."/>
            <person name="Ma J."/>
        </authorList>
    </citation>
    <scope>NUCLEOTIDE SEQUENCE [LARGE SCALE GENOMIC DNA]</scope>
    <source>
        <strain evidence="3">KCTC 42644</strain>
    </source>
</reference>